<protein>
    <submittedName>
        <fullName evidence="3">Uncharacterized protein</fullName>
    </submittedName>
</protein>
<comment type="caution">
    <text evidence="3">The sequence shown here is derived from an EMBL/GenBank/DDBJ whole genome shotgun (WGS) entry which is preliminary data.</text>
</comment>
<gene>
    <name evidence="3" type="ORF">Rt10032_c07g3151</name>
</gene>
<dbReference type="OrthoDB" id="2530422at2759"/>
<feature type="compositionally biased region" description="Basic and acidic residues" evidence="1">
    <location>
        <begin position="340"/>
        <end position="353"/>
    </location>
</feature>
<feature type="compositionally biased region" description="Low complexity" evidence="1">
    <location>
        <begin position="415"/>
        <end position="425"/>
    </location>
</feature>
<feature type="compositionally biased region" description="Low complexity" evidence="1">
    <location>
        <begin position="261"/>
        <end position="289"/>
    </location>
</feature>
<accession>A0A511KI63</accession>
<evidence type="ECO:0000313" key="3">
    <source>
        <dbReference type="EMBL" id="GEM09134.1"/>
    </source>
</evidence>
<feature type="region of interest" description="Disordered" evidence="1">
    <location>
        <begin position="246"/>
        <end position="359"/>
    </location>
</feature>
<organism evidence="3 4">
    <name type="scientific">Rhodotorula toruloides</name>
    <name type="common">Yeast</name>
    <name type="synonym">Rhodosporidium toruloides</name>
    <dbReference type="NCBI Taxonomy" id="5286"/>
    <lineage>
        <taxon>Eukaryota</taxon>
        <taxon>Fungi</taxon>
        <taxon>Dikarya</taxon>
        <taxon>Basidiomycota</taxon>
        <taxon>Pucciniomycotina</taxon>
        <taxon>Microbotryomycetes</taxon>
        <taxon>Sporidiobolales</taxon>
        <taxon>Sporidiobolaceae</taxon>
        <taxon>Rhodotorula</taxon>
    </lineage>
</organism>
<dbReference type="Proteomes" id="UP000321518">
    <property type="component" value="Unassembled WGS sequence"/>
</dbReference>
<feature type="compositionally biased region" description="Basic and acidic residues" evidence="1">
    <location>
        <begin position="290"/>
        <end position="301"/>
    </location>
</feature>
<feature type="region of interest" description="Disordered" evidence="1">
    <location>
        <begin position="397"/>
        <end position="434"/>
    </location>
</feature>
<evidence type="ECO:0000256" key="1">
    <source>
        <dbReference type="SAM" id="MobiDB-lite"/>
    </source>
</evidence>
<feature type="compositionally biased region" description="Low complexity" evidence="1">
    <location>
        <begin position="496"/>
        <end position="507"/>
    </location>
</feature>
<reference evidence="3 4" key="1">
    <citation type="submission" date="2019-07" db="EMBL/GenBank/DDBJ databases">
        <title>Rhodotorula toruloides NBRC10032 genome sequencing.</title>
        <authorList>
            <person name="Shida Y."/>
            <person name="Takaku H."/>
            <person name="Ogasawara W."/>
            <person name="Mori K."/>
        </authorList>
    </citation>
    <scope>NUCLEOTIDE SEQUENCE [LARGE SCALE GENOMIC DNA]</scope>
    <source>
        <strain evidence="3 4">NBRC10032</strain>
    </source>
</reference>
<feature type="compositionally biased region" description="Polar residues" evidence="1">
    <location>
        <begin position="464"/>
        <end position="475"/>
    </location>
</feature>
<dbReference type="AlphaFoldDB" id="A0A511KI63"/>
<feature type="compositionally biased region" description="Gly residues" evidence="1">
    <location>
        <begin position="485"/>
        <end position="495"/>
    </location>
</feature>
<feature type="compositionally biased region" description="Basic and acidic residues" evidence="1">
    <location>
        <begin position="316"/>
        <end position="333"/>
    </location>
</feature>
<feature type="region of interest" description="Disordered" evidence="1">
    <location>
        <begin position="453"/>
        <end position="518"/>
    </location>
</feature>
<evidence type="ECO:0000256" key="2">
    <source>
        <dbReference type="SAM" id="SignalP"/>
    </source>
</evidence>
<name>A0A511KI63_RHOTO</name>
<proteinExistence type="predicted"/>
<sequence>MLFSSLVPAFALACFAVAVPVEEAITPVTGDSNGSFHVQAPHSFNLSKRQEYGGGNGNSGGSTRYCDRRGRCCGRCSYVDLQNFDMSEFEGLDEPEDTVAHKGKIVVAAEDVDEHADKSPSPAVEVNEVAEQAKEKNSKVNAKDSHVVADKTVQDVVKRQGYGGGGGCGSERDDRCLIDDGLVDADAAPGLGEAVDFQLLFLLPPPYGSSPQPAKMPFRFTFLALSTSLVASLLVHAAPVPQAGQVAPQQVNSPSNPSTPASVADSSNAFAANNNSPAQSTTQTTPATTGDKKQSALDKEFSAPCISYDSNGMAPDGRDRRGFDANGIDKDGFDQTGFNKDGRNRDGLDRRGYDASGKYGLDKDGYDAKGFNLQGFNREGYNAAGFNADGYDKSGYDRNGLNKDGVDRSGNGCQSTSSNSSSSNPDDSKKLGLPDLQSEMGAVPFNADQFFGSSVPTPAAMPTGQATSGTGSLNVASGAPKAGGASYGGGAGNFGGAAYAPGAANGGSENMAPASAQS</sequence>
<feature type="compositionally biased region" description="Basic and acidic residues" evidence="1">
    <location>
        <begin position="397"/>
        <end position="407"/>
    </location>
</feature>
<evidence type="ECO:0000313" key="4">
    <source>
        <dbReference type="Proteomes" id="UP000321518"/>
    </source>
</evidence>
<feature type="signal peptide" evidence="2">
    <location>
        <begin position="1"/>
        <end position="18"/>
    </location>
</feature>
<feature type="chain" id="PRO_5021756263" evidence="2">
    <location>
        <begin position="19"/>
        <end position="518"/>
    </location>
</feature>
<dbReference type="EMBL" id="BJWK01000007">
    <property type="protein sequence ID" value="GEM09134.1"/>
    <property type="molecule type" value="Genomic_DNA"/>
</dbReference>
<keyword evidence="2" id="KW-0732">Signal</keyword>